<dbReference type="CDD" id="cd00860">
    <property type="entry name" value="ThrRS_anticodon"/>
    <property type="match status" value="1"/>
</dbReference>
<dbReference type="Pfam" id="PF00587">
    <property type="entry name" value="tRNA-synt_2b"/>
    <property type="match status" value="1"/>
</dbReference>
<evidence type="ECO:0000256" key="4">
    <source>
        <dbReference type="ARBA" id="ARBA00022598"/>
    </source>
</evidence>
<dbReference type="Gene3D" id="3.40.50.800">
    <property type="entry name" value="Anticodon-binding domain"/>
    <property type="match status" value="1"/>
</dbReference>
<dbReference type="InterPro" id="IPR033728">
    <property type="entry name" value="ThrRS_core"/>
</dbReference>
<reference evidence="17" key="1">
    <citation type="journal article" date="2024" name="FEMS Microbiol. Lett.">
        <title>Genomic insights into Spiroplasma endosymbionts that induce male-killing and protective phenotypes in the pea aphid.</title>
        <authorList>
            <person name="Arai H."/>
            <person name="Legeai F."/>
            <person name="Kageyama D."/>
            <person name="Sugio A."/>
            <person name="Simon J.C."/>
        </authorList>
    </citation>
    <scope>NUCLEOTIDE SEQUENCE [LARGE SCALE GENOMIC DNA]</scope>
    <source>
        <strain evidence="17">sAp269</strain>
    </source>
</reference>
<dbReference type="Pfam" id="PF03129">
    <property type="entry name" value="HGTP_anticodon"/>
    <property type="match status" value="1"/>
</dbReference>
<evidence type="ECO:0000256" key="2">
    <source>
        <dbReference type="ARBA" id="ARBA00022490"/>
    </source>
</evidence>
<keyword evidence="5 13" id="KW-0479">Metal-binding</keyword>
<name>A0ABN7BVE8_9MOLU</name>
<gene>
    <name evidence="13 16" type="primary">thrS</name>
    <name evidence="16" type="ORF">SAP269_14880</name>
</gene>
<dbReference type="NCBIfam" id="TIGR00418">
    <property type="entry name" value="thrS"/>
    <property type="match status" value="1"/>
</dbReference>
<keyword evidence="17" id="KW-1185">Reference proteome</keyword>
<dbReference type="PRINTS" id="PR01047">
    <property type="entry name" value="TRNASYNTHTHR"/>
</dbReference>
<feature type="domain" description="TGS" evidence="15">
    <location>
        <begin position="1"/>
        <end position="64"/>
    </location>
</feature>
<feature type="domain" description="Aminoacyl-transfer RNA synthetases class-II family profile" evidence="14">
    <location>
        <begin position="275"/>
        <end position="544"/>
    </location>
</feature>
<keyword evidence="8 13" id="KW-0067">ATP-binding</keyword>
<dbReference type="InterPro" id="IPR002314">
    <property type="entry name" value="aa-tRNA-synt_IIb"/>
</dbReference>
<evidence type="ECO:0000256" key="11">
    <source>
        <dbReference type="ARBA" id="ARBA00023146"/>
    </source>
</evidence>
<feature type="binding site" evidence="13">
    <location>
        <position position="340"/>
    </location>
    <ligand>
        <name>Zn(2+)</name>
        <dbReference type="ChEBI" id="CHEBI:29105"/>
        <note>catalytic</note>
    </ligand>
</feature>
<dbReference type="GO" id="GO:0016874">
    <property type="term" value="F:ligase activity"/>
    <property type="evidence" value="ECO:0007669"/>
    <property type="project" value="UniProtKB-KW"/>
</dbReference>
<dbReference type="PANTHER" id="PTHR11451">
    <property type="entry name" value="THREONINE-TRNA LIGASE"/>
    <property type="match status" value="1"/>
</dbReference>
<evidence type="ECO:0000256" key="8">
    <source>
        <dbReference type="ARBA" id="ARBA00022840"/>
    </source>
</evidence>
<dbReference type="InterPro" id="IPR004154">
    <property type="entry name" value="Anticodon-bd"/>
</dbReference>
<dbReference type="Gene3D" id="3.30.54.20">
    <property type="match status" value="1"/>
</dbReference>
<dbReference type="InterPro" id="IPR036621">
    <property type="entry name" value="Anticodon-bd_dom_sf"/>
</dbReference>
<keyword evidence="3 13" id="KW-0820">tRNA-binding</keyword>
<organism evidence="16 17">
    <name type="scientific">Spiroplasma ixodetis</name>
    <dbReference type="NCBI Taxonomy" id="2141"/>
    <lineage>
        <taxon>Bacteria</taxon>
        <taxon>Bacillati</taxon>
        <taxon>Mycoplasmatota</taxon>
        <taxon>Mollicutes</taxon>
        <taxon>Entomoplasmatales</taxon>
        <taxon>Spiroplasmataceae</taxon>
        <taxon>Spiroplasma</taxon>
    </lineage>
</organism>
<comment type="subcellular location">
    <subcellularLocation>
        <location evidence="13">Cytoplasm</location>
    </subcellularLocation>
</comment>
<dbReference type="Proteomes" id="UP001473424">
    <property type="component" value="Chromosome"/>
</dbReference>
<dbReference type="SUPFAM" id="SSF55681">
    <property type="entry name" value="Class II aaRS and biotin synthetases"/>
    <property type="match status" value="1"/>
</dbReference>
<dbReference type="SUPFAM" id="SSF55186">
    <property type="entry name" value="ThrRS/AlaRS common domain"/>
    <property type="match status" value="1"/>
</dbReference>
<dbReference type="PROSITE" id="PS50862">
    <property type="entry name" value="AA_TRNA_LIGASE_II"/>
    <property type="match status" value="1"/>
</dbReference>
<evidence type="ECO:0000256" key="3">
    <source>
        <dbReference type="ARBA" id="ARBA00022555"/>
    </source>
</evidence>
<dbReference type="InterPro" id="IPR002320">
    <property type="entry name" value="Thr-tRNA-ligase_IIa"/>
</dbReference>
<evidence type="ECO:0000259" key="15">
    <source>
        <dbReference type="PROSITE" id="PS51880"/>
    </source>
</evidence>
<evidence type="ECO:0000256" key="12">
    <source>
        <dbReference type="ARBA" id="ARBA00049515"/>
    </source>
</evidence>
<keyword evidence="4 13" id="KW-0436">Ligase</keyword>
<dbReference type="InterPro" id="IPR006195">
    <property type="entry name" value="aa-tRNA-synth_II"/>
</dbReference>
<dbReference type="HAMAP" id="MF_00184">
    <property type="entry name" value="Thr_tRNA_synth"/>
    <property type="match status" value="1"/>
</dbReference>
<keyword evidence="10 13" id="KW-0648">Protein biosynthesis</keyword>
<dbReference type="RefSeq" id="WP_353305813.1">
    <property type="nucleotide sequence ID" value="NZ_AP028955.1"/>
</dbReference>
<feature type="binding site" evidence="13">
    <location>
        <position position="521"/>
    </location>
    <ligand>
        <name>Zn(2+)</name>
        <dbReference type="ChEBI" id="CHEBI:29105"/>
        <note>catalytic</note>
    </ligand>
</feature>
<dbReference type="InterPro" id="IPR018163">
    <property type="entry name" value="Thr/Ala-tRNA-synth_IIc_edit"/>
</dbReference>
<comment type="cofactor">
    <cofactor evidence="13">
        <name>Zn(2+)</name>
        <dbReference type="ChEBI" id="CHEBI:29105"/>
    </cofactor>
    <text evidence="13">Binds 1 zinc ion per subunit.</text>
</comment>
<comment type="similarity">
    <text evidence="1 13">Belongs to the class-II aminoacyl-tRNA synthetase family.</text>
</comment>
<evidence type="ECO:0000256" key="5">
    <source>
        <dbReference type="ARBA" id="ARBA00022723"/>
    </source>
</evidence>
<dbReference type="EMBL" id="AP028955">
    <property type="protein sequence ID" value="BET38899.1"/>
    <property type="molecule type" value="Genomic_DNA"/>
</dbReference>
<keyword evidence="9 13" id="KW-0694">RNA-binding</keyword>
<evidence type="ECO:0000256" key="9">
    <source>
        <dbReference type="ARBA" id="ARBA00022884"/>
    </source>
</evidence>
<dbReference type="CDD" id="cd00771">
    <property type="entry name" value="ThrRS_core"/>
    <property type="match status" value="1"/>
</dbReference>
<dbReference type="Gene3D" id="3.30.930.10">
    <property type="entry name" value="Bira Bifunctional Protein, Domain 2"/>
    <property type="match status" value="1"/>
</dbReference>
<dbReference type="EC" id="6.1.1.3" evidence="13"/>
<evidence type="ECO:0000313" key="16">
    <source>
        <dbReference type="EMBL" id="BET38899.1"/>
    </source>
</evidence>
<dbReference type="InterPro" id="IPR047246">
    <property type="entry name" value="ThrRS_anticodon"/>
</dbReference>
<dbReference type="InterPro" id="IPR004095">
    <property type="entry name" value="TGS"/>
</dbReference>
<accession>A0ABN7BVE8</accession>
<sequence>MKINVIKLNGKTMTYNIENPITGYQLLKQENENIDSSIIAFTLNGQLKDLYLEIKEDAEIKFIKKDDALGWTILNYGCSMILVHTIKLMYPQALITIANTNDNGFYLDFDYEKRLSNDELIKIEEKMREILIKNIEIKRVCQTKEESLKTHKDNPFALEYIKLNHVNGLKCSYLVDNKTLVVASGVAINDSSSIKDFKLLSITGAYWLGNDKNKQLQRISGICDYSKVKLVDKLNELEERKNRDHRKLGKELNIFTFNDDCGKGLPIFLPNGMVIKKVLQKYLRKQEFMWDYQEVATPVLGSVELYKKSGHWDHYRENMFTPIQKAELSEEQLVLRPMTCPHHCMIYKSALRSYKDLPLRLSEHALLYRYEASGALTGLERVRSMELTDSHIFVRFDQMKTEFKRCYQLIAEVLKTLNIKIDYLSLSLRDPADKEKYFNDDKMWNQAETALSEVLDELQLEYKPMIGEAAFYGPKFDVQIKTALGHEITISTIQFDFLLPKKFNLNYIDENNNETNPVIVHRGLIGTYERFIATLLEQNKGVFPLWLAPRQIAILPINEKEKTLEYANKLLQTCKQHNLRTEIISSGTIGKRIVETQTQKIPYQIIIGDKEIENNNLSYRHYGQKESKIATLSEFLKLLTKQVENKI</sequence>
<dbReference type="SUPFAM" id="SSF52954">
    <property type="entry name" value="Class II aaRS ABD-related"/>
    <property type="match status" value="1"/>
</dbReference>
<evidence type="ECO:0000313" key="17">
    <source>
        <dbReference type="Proteomes" id="UP001473424"/>
    </source>
</evidence>
<comment type="subunit">
    <text evidence="13">Homodimer.</text>
</comment>
<comment type="catalytic activity">
    <reaction evidence="12 13">
        <text>tRNA(Thr) + L-threonine + ATP = L-threonyl-tRNA(Thr) + AMP + diphosphate + H(+)</text>
        <dbReference type="Rhea" id="RHEA:24624"/>
        <dbReference type="Rhea" id="RHEA-COMP:9670"/>
        <dbReference type="Rhea" id="RHEA-COMP:9704"/>
        <dbReference type="ChEBI" id="CHEBI:15378"/>
        <dbReference type="ChEBI" id="CHEBI:30616"/>
        <dbReference type="ChEBI" id="CHEBI:33019"/>
        <dbReference type="ChEBI" id="CHEBI:57926"/>
        <dbReference type="ChEBI" id="CHEBI:78442"/>
        <dbReference type="ChEBI" id="CHEBI:78534"/>
        <dbReference type="ChEBI" id="CHEBI:456215"/>
        <dbReference type="EC" id="6.1.1.3"/>
    </reaction>
</comment>
<evidence type="ECO:0000256" key="1">
    <source>
        <dbReference type="ARBA" id="ARBA00008226"/>
    </source>
</evidence>
<protein>
    <recommendedName>
        <fullName evidence="13">Threonine--tRNA ligase</fullName>
        <ecNumber evidence="13">6.1.1.3</ecNumber>
    </recommendedName>
    <alternativeName>
        <fullName evidence="13">Threonyl-tRNA synthetase</fullName>
        <shortName evidence="13">ThrRS</shortName>
    </alternativeName>
</protein>
<keyword evidence="2 13" id="KW-0963">Cytoplasm</keyword>
<dbReference type="CDD" id="cd01667">
    <property type="entry name" value="TGS_ThrRS"/>
    <property type="match status" value="1"/>
</dbReference>
<dbReference type="PROSITE" id="PS51880">
    <property type="entry name" value="TGS"/>
    <property type="match status" value="1"/>
</dbReference>
<dbReference type="InterPro" id="IPR045864">
    <property type="entry name" value="aa-tRNA-synth_II/BPL/LPL"/>
</dbReference>
<evidence type="ECO:0000256" key="13">
    <source>
        <dbReference type="HAMAP-Rule" id="MF_00184"/>
    </source>
</evidence>
<evidence type="ECO:0000256" key="7">
    <source>
        <dbReference type="ARBA" id="ARBA00022833"/>
    </source>
</evidence>
<keyword evidence="7 13" id="KW-0862">Zinc</keyword>
<proteinExistence type="inferred from homology"/>
<dbReference type="PANTHER" id="PTHR11451:SF56">
    <property type="entry name" value="THREONINE--TRNA LIGASE 1"/>
    <property type="match status" value="1"/>
</dbReference>
<evidence type="ECO:0000256" key="6">
    <source>
        <dbReference type="ARBA" id="ARBA00022741"/>
    </source>
</evidence>
<dbReference type="Gene3D" id="3.30.980.10">
    <property type="entry name" value="Threonyl-trna Synthetase, Chain A, domain 2"/>
    <property type="match status" value="1"/>
</dbReference>
<feature type="binding site" evidence="13">
    <location>
        <position position="391"/>
    </location>
    <ligand>
        <name>Zn(2+)</name>
        <dbReference type="ChEBI" id="CHEBI:29105"/>
        <note>catalytic</note>
    </ligand>
</feature>
<comment type="caution">
    <text evidence="13">Lacks conserved residue(s) required for the propagation of feature annotation.</text>
</comment>
<evidence type="ECO:0000256" key="10">
    <source>
        <dbReference type="ARBA" id="ARBA00022917"/>
    </source>
</evidence>
<keyword evidence="6 13" id="KW-0547">Nucleotide-binding</keyword>
<evidence type="ECO:0000259" key="14">
    <source>
        <dbReference type="PROSITE" id="PS50862"/>
    </source>
</evidence>
<keyword evidence="11 13" id="KW-0030">Aminoacyl-tRNA synthetase</keyword>